<dbReference type="InterPro" id="IPR029028">
    <property type="entry name" value="Alpha/beta_knot_MTases"/>
</dbReference>
<keyword evidence="2 5" id="KW-0489">Methyltransferase</keyword>
<accession>A0AAW8R403</accession>
<dbReference type="EMBL" id="JAVRIE010000007">
    <property type="protein sequence ID" value="MDT0584007.1"/>
    <property type="molecule type" value="Genomic_DNA"/>
</dbReference>
<dbReference type="CDD" id="cd18093">
    <property type="entry name" value="SpoU-like_TrmJ"/>
    <property type="match status" value="1"/>
</dbReference>
<dbReference type="RefSeq" id="WP_311362776.1">
    <property type="nucleotide sequence ID" value="NZ_JAVRIE010000007.1"/>
</dbReference>
<organism evidence="8 9">
    <name type="scientific">Brumicola blandensis</name>
    <dbReference type="NCBI Taxonomy" id="3075611"/>
    <lineage>
        <taxon>Bacteria</taxon>
        <taxon>Pseudomonadati</taxon>
        <taxon>Pseudomonadota</taxon>
        <taxon>Gammaproteobacteria</taxon>
        <taxon>Alteromonadales</taxon>
        <taxon>Alteromonadaceae</taxon>
        <taxon>Brumicola</taxon>
    </lineage>
</organism>
<dbReference type="PANTHER" id="PTHR42786">
    <property type="entry name" value="TRNA/RRNA METHYLTRANSFERASE"/>
    <property type="match status" value="1"/>
</dbReference>
<proteinExistence type="inferred from homology"/>
<evidence type="ECO:0000313" key="8">
    <source>
        <dbReference type="EMBL" id="MDT0584007.1"/>
    </source>
</evidence>
<dbReference type="SUPFAM" id="SSF75217">
    <property type="entry name" value="alpha/beta knot"/>
    <property type="match status" value="1"/>
</dbReference>
<dbReference type="FunFam" id="3.40.1280.10:FF:000006">
    <property type="entry name" value="Uncharacterized tRNA/rRNA methyltransferase HI_0380"/>
    <property type="match status" value="1"/>
</dbReference>
<dbReference type="Proteomes" id="UP001249020">
    <property type="component" value="Unassembled WGS sequence"/>
</dbReference>
<comment type="catalytic activity">
    <reaction evidence="5">
        <text>uridine(32) in tRNA + S-adenosyl-L-methionine = 2'-O-methyluridine(32) in tRNA + S-adenosyl-L-homocysteine + H(+)</text>
        <dbReference type="Rhea" id="RHEA:42936"/>
        <dbReference type="Rhea" id="RHEA-COMP:10107"/>
        <dbReference type="Rhea" id="RHEA-COMP:10290"/>
        <dbReference type="ChEBI" id="CHEBI:15378"/>
        <dbReference type="ChEBI" id="CHEBI:57856"/>
        <dbReference type="ChEBI" id="CHEBI:59789"/>
        <dbReference type="ChEBI" id="CHEBI:65315"/>
        <dbReference type="ChEBI" id="CHEBI:74478"/>
        <dbReference type="EC" id="2.1.1.200"/>
    </reaction>
</comment>
<dbReference type="InterPro" id="IPR004384">
    <property type="entry name" value="RNA_MeTrfase_TrmJ/LasT"/>
</dbReference>
<keyword evidence="5" id="KW-0963">Cytoplasm</keyword>
<evidence type="ECO:0000256" key="2">
    <source>
        <dbReference type="ARBA" id="ARBA00022603"/>
    </source>
</evidence>
<dbReference type="GO" id="GO:0003723">
    <property type="term" value="F:RNA binding"/>
    <property type="evidence" value="ECO:0007669"/>
    <property type="project" value="InterPro"/>
</dbReference>
<comment type="similarity">
    <text evidence="1">Belongs to the class IV-like SAM-binding methyltransferase superfamily. RNA methyltransferase TrmH family.</text>
</comment>
<gene>
    <name evidence="5 8" type="primary">trmJ</name>
    <name evidence="8" type="ORF">RM544_15775</name>
</gene>
<dbReference type="GO" id="GO:0002128">
    <property type="term" value="P:tRNA nucleoside ribose methylation"/>
    <property type="evidence" value="ECO:0007669"/>
    <property type="project" value="TreeGrafter"/>
</dbReference>
<dbReference type="Pfam" id="PF00588">
    <property type="entry name" value="SpoU_methylase"/>
    <property type="match status" value="1"/>
</dbReference>
<dbReference type="NCBIfam" id="NF011694">
    <property type="entry name" value="PRK15114.1"/>
    <property type="match status" value="1"/>
</dbReference>
<dbReference type="AlphaFoldDB" id="A0AAW8R403"/>
<dbReference type="InterPro" id="IPR029026">
    <property type="entry name" value="tRNA_m1G_MTases_N"/>
</dbReference>
<evidence type="ECO:0000259" key="7">
    <source>
        <dbReference type="Pfam" id="PF00588"/>
    </source>
</evidence>
<dbReference type="Gene3D" id="1.10.8.590">
    <property type="match status" value="1"/>
</dbReference>
<sequence length="261" mass="28492">MLSDIRIVLVNTSHSGNIGSAARAMKTMGLSSLYLVDPVSPPDGKSSALAAGAGDVLANATTAKTLEEAVSDCGLVVGTSARSRTLPWPMLTPRECGEKLVVESEKYSVALVFGRENNGLSNEELQQCHFHVCIPANPDYSSLNIAAAVQTLCYEIRVNHLDIEAAKFPPSEEADYPRNEDLERFYTHLEATLKETQFIVANHPGIVMTKLRRLFNRARPEKQELNILRGILSSIDKVTGRDTKLTDDTDKSSTDSSDTVK</sequence>
<evidence type="ECO:0000256" key="3">
    <source>
        <dbReference type="ARBA" id="ARBA00022679"/>
    </source>
</evidence>
<dbReference type="PIRSF" id="PIRSF004808">
    <property type="entry name" value="LasT"/>
    <property type="match status" value="1"/>
</dbReference>
<reference evidence="8 9" key="1">
    <citation type="submission" date="2023-09" db="EMBL/GenBank/DDBJ databases">
        <authorList>
            <person name="Rey-Velasco X."/>
        </authorList>
    </citation>
    <scope>NUCLEOTIDE SEQUENCE [LARGE SCALE GENOMIC DNA]</scope>
    <source>
        <strain evidence="8 9">W409</strain>
    </source>
</reference>
<keyword evidence="5" id="KW-0819">tRNA processing</keyword>
<protein>
    <recommendedName>
        <fullName evidence="5">tRNA (cytidine/uridine-2'-O-)-methyltransferase TrmJ</fullName>
        <ecNumber evidence="5">2.1.1.200</ecNumber>
    </recommendedName>
    <alternativeName>
        <fullName evidence="5">tRNA (cytidine(32)/uridine(32)-2'-O)-methyltransferase</fullName>
    </alternativeName>
    <alternativeName>
        <fullName evidence="5">tRNA Cm32/Um32 methyltransferase</fullName>
    </alternativeName>
</protein>
<dbReference type="NCBIfam" id="TIGR00050">
    <property type="entry name" value="rRNA_methyl_1"/>
    <property type="match status" value="1"/>
</dbReference>
<dbReference type="EC" id="2.1.1.200" evidence="5"/>
<evidence type="ECO:0000256" key="6">
    <source>
        <dbReference type="SAM" id="MobiDB-lite"/>
    </source>
</evidence>
<keyword evidence="3 8" id="KW-0808">Transferase</keyword>
<evidence type="ECO:0000256" key="1">
    <source>
        <dbReference type="ARBA" id="ARBA00007228"/>
    </source>
</evidence>
<dbReference type="PANTHER" id="PTHR42786:SF2">
    <property type="entry name" value="TRNA (CYTIDINE_URIDINE-2'-O-)-METHYLTRANSFERASE TRMJ"/>
    <property type="match status" value="1"/>
</dbReference>
<comment type="catalytic activity">
    <reaction evidence="5">
        <text>cytidine(32) in tRNA + S-adenosyl-L-methionine = 2'-O-methylcytidine(32) in tRNA + S-adenosyl-L-homocysteine + H(+)</text>
        <dbReference type="Rhea" id="RHEA:42932"/>
        <dbReference type="Rhea" id="RHEA-COMP:10288"/>
        <dbReference type="Rhea" id="RHEA-COMP:10289"/>
        <dbReference type="ChEBI" id="CHEBI:15378"/>
        <dbReference type="ChEBI" id="CHEBI:57856"/>
        <dbReference type="ChEBI" id="CHEBI:59789"/>
        <dbReference type="ChEBI" id="CHEBI:74495"/>
        <dbReference type="ChEBI" id="CHEBI:82748"/>
        <dbReference type="EC" id="2.1.1.200"/>
    </reaction>
</comment>
<evidence type="ECO:0000313" key="9">
    <source>
        <dbReference type="Proteomes" id="UP001249020"/>
    </source>
</evidence>
<feature type="region of interest" description="Disordered" evidence="6">
    <location>
        <begin position="241"/>
        <end position="261"/>
    </location>
</feature>
<keyword evidence="4 5" id="KW-0949">S-adenosyl-L-methionine</keyword>
<dbReference type="InterPro" id="IPR001537">
    <property type="entry name" value="SpoU_MeTrfase"/>
</dbReference>
<keyword evidence="9" id="KW-1185">Reference proteome</keyword>
<evidence type="ECO:0000256" key="5">
    <source>
        <dbReference type="RuleBase" id="RU362024"/>
    </source>
</evidence>
<comment type="subunit">
    <text evidence="5">Homodimer.</text>
</comment>
<dbReference type="GO" id="GO:0160206">
    <property type="term" value="F:tRNA (cytidine(32)/uridine(32)-2'-O)-methyltransferase activity"/>
    <property type="evidence" value="ECO:0007669"/>
    <property type="project" value="UniProtKB-EC"/>
</dbReference>
<evidence type="ECO:0000256" key="4">
    <source>
        <dbReference type="ARBA" id="ARBA00022691"/>
    </source>
</evidence>
<comment type="caution">
    <text evidence="8">The sequence shown here is derived from an EMBL/GenBank/DDBJ whole genome shotgun (WGS) entry which is preliminary data.</text>
</comment>
<comment type="subcellular location">
    <subcellularLocation>
        <location evidence="5">Cytoplasm</location>
    </subcellularLocation>
</comment>
<feature type="domain" description="tRNA/rRNA methyltransferase SpoU type" evidence="7">
    <location>
        <begin position="5"/>
        <end position="154"/>
    </location>
</feature>
<dbReference type="GO" id="GO:0005829">
    <property type="term" value="C:cytosol"/>
    <property type="evidence" value="ECO:0007669"/>
    <property type="project" value="TreeGrafter"/>
</dbReference>
<name>A0AAW8R403_9ALTE</name>
<comment type="function">
    <text evidence="5">Catalyzes the formation of 2'O-methylated cytidine (Cm32) or 2'O-methylated uridine (Um32) at position 32 in tRNA.</text>
</comment>
<dbReference type="Gene3D" id="3.40.1280.10">
    <property type="match status" value="1"/>
</dbReference>